<accession>A0A9N9CXE8</accession>
<evidence type="ECO:0000313" key="1">
    <source>
        <dbReference type="EMBL" id="CAG8615928.1"/>
    </source>
</evidence>
<organism evidence="1 2">
    <name type="scientific">Ambispora gerdemannii</name>
    <dbReference type="NCBI Taxonomy" id="144530"/>
    <lineage>
        <taxon>Eukaryota</taxon>
        <taxon>Fungi</taxon>
        <taxon>Fungi incertae sedis</taxon>
        <taxon>Mucoromycota</taxon>
        <taxon>Glomeromycotina</taxon>
        <taxon>Glomeromycetes</taxon>
        <taxon>Archaeosporales</taxon>
        <taxon>Ambisporaceae</taxon>
        <taxon>Ambispora</taxon>
    </lineage>
</organism>
<sequence length="127" mass="14510">MSHKLRKLWSIKVSRLNNTFVAEDSDYKESGIDTWPTQACIGGCNRFLYIVTSWNLRASYFGAELTPNHERGQKDCQWKPGSGRQYMRVCAWRLQQRVLVLCVEVNETSPVGAAPETLRFPDVKAIS</sequence>
<reference evidence="1" key="1">
    <citation type="submission" date="2021-06" db="EMBL/GenBank/DDBJ databases">
        <authorList>
            <person name="Kallberg Y."/>
            <person name="Tangrot J."/>
            <person name="Rosling A."/>
        </authorList>
    </citation>
    <scope>NUCLEOTIDE SEQUENCE</scope>
    <source>
        <strain evidence="1">MT106</strain>
    </source>
</reference>
<name>A0A9N9CXE8_9GLOM</name>
<keyword evidence="2" id="KW-1185">Reference proteome</keyword>
<evidence type="ECO:0000313" key="2">
    <source>
        <dbReference type="Proteomes" id="UP000789831"/>
    </source>
</evidence>
<protein>
    <submittedName>
        <fullName evidence="1">3591_t:CDS:1</fullName>
    </submittedName>
</protein>
<comment type="caution">
    <text evidence="1">The sequence shown here is derived from an EMBL/GenBank/DDBJ whole genome shotgun (WGS) entry which is preliminary data.</text>
</comment>
<proteinExistence type="predicted"/>
<gene>
    <name evidence="1" type="ORF">AGERDE_LOCUS9830</name>
</gene>
<dbReference type="EMBL" id="CAJVPL010002633">
    <property type="protein sequence ID" value="CAG8615928.1"/>
    <property type="molecule type" value="Genomic_DNA"/>
</dbReference>
<dbReference type="AlphaFoldDB" id="A0A9N9CXE8"/>
<dbReference type="Proteomes" id="UP000789831">
    <property type="component" value="Unassembled WGS sequence"/>
</dbReference>